<evidence type="ECO:0000256" key="2">
    <source>
        <dbReference type="ARBA" id="ARBA00004328"/>
    </source>
</evidence>
<gene>
    <name evidence="6" type="primary">GTPV102</name>
</gene>
<dbReference type="GO" id="GO:0030430">
    <property type="term" value="C:host cell cytoplasm"/>
    <property type="evidence" value="ECO:0007669"/>
    <property type="project" value="UniProtKB-SubCell"/>
</dbReference>
<organism evidence="6 7">
    <name type="scientific">Goatpox virus FZ</name>
    <dbReference type="NCBI Taxonomy" id="1416740"/>
    <lineage>
        <taxon>Viruses</taxon>
        <taxon>Varidnaviria</taxon>
        <taxon>Bamfordvirae</taxon>
        <taxon>Nucleocytoviricota</taxon>
        <taxon>Pokkesviricetes</taxon>
        <taxon>Chitovirales</taxon>
        <taxon>Poxviridae</taxon>
        <taxon>Chordopoxvirinae</taxon>
        <taxon>Capripoxvirus</taxon>
        <taxon>Capripoxvirus goatpox</taxon>
        <taxon>Goatpox virus</taxon>
    </lineage>
</organism>
<comment type="subcellular location">
    <subcellularLocation>
        <location evidence="1">Host cytoplasm</location>
    </subcellularLocation>
    <subcellularLocation>
        <location evidence="2">Virion</location>
    </subcellularLocation>
</comment>
<evidence type="ECO:0008006" key="8">
    <source>
        <dbReference type="Google" id="ProtNLM"/>
    </source>
</evidence>
<dbReference type="Proteomes" id="UP000134642">
    <property type="component" value="Segment"/>
</dbReference>
<dbReference type="GO" id="GO:0044423">
    <property type="term" value="C:virion component"/>
    <property type="evidence" value="ECO:0007669"/>
    <property type="project" value="UniProtKB-KW"/>
</dbReference>
<reference evidence="6 7" key="1">
    <citation type="journal article" date="2014" name="Vet. Microbiol.">
        <title>Complete genome sequence analysis of goatpox virus isolated from China shows high variation.</title>
        <authorList>
            <person name="Zeng X."/>
            <person name="Chi X."/>
            <person name="Li W."/>
            <person name="Hao W."/>
            <person name="Li M."/>
            <person name="Huang X."/>
            <person name="Huang Y."/>
            <person name="Rock D.L."/>
            <person name="Luo S."/>
            <person name="Wang S."/>
        </authorList>
    </citation>
    <scope>NUCLEOTIDE SEQUENCE [LARGE SCALE GENOMIC DNA]</scope>
    <source>
        <strain evidence="6">FZ</strain>
    </source>
</reference>
<name>A0A075CHA8_9POXV</name>
<evidence type="ECO:0000313" key="6">
    <source>
        <dbReference type="EMBL" id="AGZ95422.1"/>
    </source>
</evidence>
<keyword evidence="3" id="KW-0946">Virion</keyword>
<evidence type="ECO:0000256" key="4">
    <source>
        <dbReference type="ARBA" id="ARBA00022921"/>
    </source>
</evidence>
<evidence type="ECO:0000256" key="3">
    <source>
        <dbReference type="ARBA" id="ARBA00022844"/>
    </source>
</evidence>
<dbReference type="Pfam" id="PF05846">
    <property type="entry name" value="Chordopox_A15"/>
    <property type="match status" value="1"/>
</dbReference>
<dbReference type="EMBL" id="KC951854">
    <property type="protein sequence ID" value="AGZ95422.1"/>
    <property type="molecule type" value="Genomic_DNA"/>
</dbReference>
<dbReference type="InterPro" id="IPR008445">
    <property type="entry name" value="A15"/>
</dbReference>
<evidence type="ECO:0000256" key="5">
    <source>
        <dbReference type="ARBA" id="ARBA00023200"/>
    </source>
</evidence>
<evidence type="ECO:0000313" key="7">
    <source>
        <dbReference type="Proteomes" id="UP000134642"/>
    </source>
</evidence>
<protein>
    <recommendedName>
        <fullName evidence="8">Late protein</fullName>
    </recommendedName>
</protein>
<evidence type="ECO:0000256" key="1">
    <source>
        <dbReference type="ARBA" id="ARBA00004192"/>
    </source>
</evidence>
<sequence length="95" mass="11275">MFVDDNTIIVYKKWPLCSVYDKKGFISFPTNNSYTFKNFNKINNYDSKTILLINPSLVELMLLCVYIKRTKWNGKIAIMFKRDNKLPPFRLVNDN</sequence>
<accession>A0A075CHA8</accession>
<keyword evidence="4" id="KW-0426">Late protein</keyword>
<keyword evidence="5" id="KW-1035">Host cytoplasm</keyword>
<proteinExistence type="predicted"/>